<sequence>MKTLTKLVSRSMAESLNLEEDYFLNQFNEQAAPDARFRYIVILRDEDKNWITVPTVSDFPNPNG</sequence>
<dbReference type="InParanoid" id="B9RVB4"/>
<evidence type="ECO:0000313" key="1">
    <source>
        <dbReference type="EMBL" id="EEF44847.1"/>
    </source>
</evidence>
<gene>
    <name evidence="1" type="ORF">RCOM_0901910</name>
</gene>
<evidence type="ECO:0000313" key="2">
    <source>
        <dbReference type="Proteomes" id="UP000008311"/>
    </source>
</evidence>
<name>B9RVB4_RICCO</name>
<organism evidence="1 2">
    <name type="scientific">Ricinus communis</name>
    <name type="common">Castor bean</name>
    <dbReference type="NCBI Taxonomy" id="3988"/>
    <lineage>
        <taxon>Eukaryota</taxon>
        <taxon>Viridiplantae</taxon>
        <taxon>Streptophyta</taxon>
        <taxon>Embryophyta</taxon>
        <taxon>Tracheophyta</taxon>
        <taxon>Spermatophyta</taxon>
        <taxon>Magnoliopsida</taxon>
        <taxon>eudicotyledons</taxon>
        <taxon>Gunneridae</taxon>
        <taxon>Pentapetalae</taxon>
        <taxon>rosids</taxon>
        <taxon>fabids</taxon>
        <taxon>Malpighiales</taxon>
        <taxon>Euphorbiaceae</taxon>
        <taxon>Acalyphoideae</taxon>
        <taxon>Acalypheae</taxon>
        <taxon>Ricinus</taxon>
    </lineage>
</organism>
<keyword evidence="2" id="KW-1185">Reference proteome</keyword>
<dbReference type="AlphaFoldDB" id="B9RVB4"/>
<reference evidence="2" key="1">
    <citation type="journal article" date="2010" name="Nat. Biotechnol.">
        <title>Draft genome sequence of the oilseed species Ricinus communis.</title>
        <authorList>
            <person name="Chan A.P."/>
            <person name="Crabtree J."/>
            <person name="Zhao Q."/>
            <person name="Lorenzi H."/>
            <person name="Orvis J."/>
            <person name="Puiu D."/>
            <person name="Melake-Berhan A."/>
            <person name="Jones K.M."/>
            <person name="Redman J."/>
            <person name="Chen G."/>
            <person name="Cahoon E.B."/>
            <person name="Gedil M."/>
            <person name="Stanke M."/>
            <person name="Haas B.J."/>
            <person name="Wortman J.R."/>
            <person name="Fraser-Liggett C.M."/>
            <person name="Ravel J."/>
            <person name="Rabinowicz P.D."/>
        </authorList>
    </citation>
    <scope>NUCLEOTIDE SEQUENCE [LARGE SCALE GENOMIC DNA]</scope>
    <source>
        <strain evidence="2">cv. Hale</strain>
    </source>
</reference>
<dbReference type="EMBL" id="EQ973818">
    <property type="protein sequence ID" value="EEF44847.1"/>
    <property type="molecule type" value="Genomic_DNA"/>
</dbReference>
<accession>B9RVB4</accession>
<proteinExistence type="predicted"/>
<dbReference type="Proteomes" id="UP000008311">
    <property type="component" value="Unassembled WGS sequence"/>
</dbReference>
<protein>
    <submittedName>
        <fullName evidence="1">Uncharacterized protein</fullName>
    </submittedName>
</protein>